<dbReference type="STRING" id="43775.SAMN04489760_10832"/>
<dbReference type="PANTHER" id="PTHR47891:SF2">
    <property type="entry name" value="MAGNESIUM AND COBALT TRANSPORTER"/>
    <property type="match status" value="1"/>
</dbReference>
<keyword evidence="3 6" id="KW-0812">Transmembrane</keyword>
<evidence type="ECO:0000256" key="3">
    <source>
        <dbReference type="ARBA" id="ARBA00022692"/>
    </source>
</evidence>
<name>A0A1H7WVI5_9BACT</name>
<dbReference type="InterPro" id="IPR045863">
    <property type="entry name" value="CorA_TM1_TM2"/>
</dbReference>
<keyword evidence="5 6" id="KW-0472">Membrane</keyword>
<keyword evidence="8" id="KW-1185">Reference proteome</keyword>
<dbReference type="SUPFAM" id="SSF144083">
    <property type="entry name" value="Magnesium transport protein CorA, transmembrane region"/>
    <property type="match status" value="1"/>
</dbReference>
<comment type="subcellular location">
    <subcellularLocation>
        <location evidence="1">Membrane</location>
        <topology evidence="1">Multi-pass membrane protein</topology>
    </subcellularLocation>
</comment>
<evidence type="ECO:0000313" key="7">
    <source>
        <dbReference type="EMBL" id="SEM25431.1"/>
    </source>
</evidence>
<evidence type="ECO:0000256" key="2">
    <source>
        <dbReference type="ARBA" id="ARBA00009765"/>
    </source>
</evidence>
<dbReference type="GO" id="GO:0016020">
    <property type="term" value="C:membrane"/>
    <property type="evidence" value="ECO:0007669"/>
    <property type="project" value="UniProtKB-SubCell"/>
</dbReference>
<dbReference type="Proteomes" id="UP000198744">
    <property type="component" value="Unassembled WGS sequence"/>
</dbReference>
<evidence type="ECO:0000256" key="1">
    <source>
        <dbReference type="ARBA" id="ARBA00004141"/>
    </source>
</evidence>
<evidence type="ECO:0000256" key="5">
    <source>
        <dbReference type="ARBA" id="ARBA00023136"/>
    </source>
</evidence>
<dbReference type="InterPro" id="IPR045861">
    <property type="entry name" value="CorA_cytoplasmic_dom"/>
</dbReference>
<sequence>MICYYCLEKGSLVSCESEGSPVLLITTPNDGEQNILTEMYRIDEHTLRSALDPDELARLEKEPGHTAVIFKIPVRYDPEKMEFAVSSIGLFLFQDRLILVAPEDVGPFCGKPFTRLRSLPEVMLKILSHYLGHYLSHLQVIDRISDELADKISASMENKYLLQLFALEKSLVYYLNSLTSNAMLLEKLLKSSRMVGFNGEDEELLEDIIIENSQAFKQAEMYSNILSSMMDARVSIVNNNLNILMKRLNIITISLMAPTLVVSAFSMNVPIPIEKNDFAFWMILCLSLVSMAGVLLFWKFKK</sequence>
<dbReference type="InterPro" id="IPR047199">
    <property type="entry name" value="CorA-like"/>
</dbReference>
<dbReference type="Pfam" id="PF01544">
    <property type="entry name" value="CorA"/>
    <property type="match status" value="1"/>
</dbReference>
<dbReference type="OrthoDB" id="9803416at2"/>
<organism evidence="7 8">
    <name type="scientific">Syntrophus gentianae</name>
    <dbReference type="NCBI Taxonomy" id="43775"/>
    <lineage>
        <taxon>Bacteria</taxon>
        <taxon>Pseudomonadati</taxon>
        <taxon>Thermodesulfobacteriota</taxon>
        <taxon>Syntrophia</taxon>
        <taxon>Syntrophales</taxon>
        <taxon>Syntrophaceae</taxon>
        <taxon>Syntrophus</taxon>
    </lineage>
</organism>
<accession>A0A1H7WVI5</accession>
<dbReference type="InterPro" id="IPR002523">
    <property type="entry name" value="MgTranspt_CorA/ZnTranspt_ZntB"/>
</dbReference>
<dbReference type="AlphaFoldDB" id="A0A1H7WVI5"/>
<proteinExistence type="inferred from homology"/>
<dbReference type="GO" id="GO:0046873">
    <property type="term" value="F:metal ion transmembrane transporter activity"/>
    <property type="evidence" value="ECO:0007669"/>
    <property type="project" value="InterPro"/>
</dbReference>
<protein>
    <submittedName>
        <fullName evidence="7">Magnesium transporter</fullName>
    </submittedName>
</protein>
<dbReference type="SUPFAM" id="SSF143865">
    <property type="entry name" value="CorA soluble domain-like"/>
    <property type="match status" value="1"/>
</dbReference>
<dbReference type="PANTHER" id="PTHR47891">
    <property type="entry name" value="TRANSPORTER-RELATED"/>
    <property type="match status" value="1"/>
</dbReference>
<reference evidence="7 8" key="1">
    <citation type="submission" date="2016-10" db="EMBL/GenBank/DDBJ databases">
        <authorList>
            <person name="de Groot N.N."/>
        </authorList>
    </citation>
    <scope>NUCLEOTIDE SEQUENCE [LARGE SCALE GENOMIC DNA]</scope>
    <source>
        <strain evidence="7 8">DSM 8423</strain>
    </source>
</reference>
<dbReference type="Gene3D" id="1.20.58.340">
    <property type="entry name" value="Magnesium transport protein CorA, transmembrane region"/>
    <property type="match status" value="2"/>
</dbReference>
<evidence type="ECO:0000256" key="4">
    <source>
        <dbReference type="ARBA" id="ARBA00022989"/>
    </source>
</evidence>
<dbReference type="EMBL" id="FOBS01000008">
    <property type="protein sequence ID" value="SEM25431.1"/>
    <property type="molecule type" value="Genomic_DNA"/>
</dbReference>
<keyword evidence="4 6" id="KW-1133">Transmembrane helix</keyword>
<feature type="transmembrane region" description="Helical" evidence="6">
    <location>
        <begin position="278"/>
        <end position="298"/>
    </location>
</feature>
<gene>
    <name evidence="7" type="ORF">SAMN04489760_10832</name>
</gene>
<dbReference type="Gene3D" id="3.30.460.20">
    <property type="entry name" value="CorA soluble domain-like"/>
    <property type="match status" value="1"/>
</dbReference>
<dbReference type="CDD" id="cd12827">
    <property type="entry name" value="EcCorA_ZntB-like_u2"/>
    <property type="match status" value="1"/>
</dbReference>
<feature type="transmembrane region" description="Helical" evidence="6">
    <location>
        <begin position="248"/>
        <end position="266"/>
    </location>
</feature>
<evidence type="ECO:0000256" key="6">
    <source>
        <dbReference type="SAM" id="Phobius"/>
    </source>
</evidence>
<evidence type="ECO:0000313" key="8">
    <source>
        <dbReference type="Proteomes" id="UP000198744"/>
    </source>
</evidence>
<dbReference type="RefSeq" id="WP_093883038.1">
    <property type="nucleotide sequence ID" value="NZ_FOBS01000008.1"/>
</dbReference>
<comment type="similarity">
    <text evidence="2">Belongs to the CorA metal ion transporter (MIT) (TC 1.A.35) family.</text>
</comment>